<organism evidence="2 3">
    <name type="scientific">Geoalkalibacter halelectricus</name>
    <dbReference type="NCBI Taxonomy" id="2847045"/>
    <lineage>
        <taxon>Bacteria</taxon>
        <taxon>Pseudomonadati</taxon>
        <taxon>Thermodesulfobacteriota</taxon>
        <taxon>Desulfuromonadia</taxon>
        <taxon>Desulfuromonadales</taxon>
        <taxon>Geoalkalibacteraceae</taxon>
        <taxon>Geoalkalibacter</taxon>
    </lineage>
</organism>
<dbReference type="PROSITE" id="PS51257">
    <property type="entry name" value="PROKAR_LIPOPROTEIN"/>
    <property type="match status" value="1"/>
</dbReference>
<dbReference type="InterPro" id="IPR011990">
    <property type="entry name" value="TPR-like_helical_dom_sf"/>
</dbReference>
<dbReference type="RefSeq" id="WP_260748294.1">
    <property type="nucleotide sequence ID" value="NZ_CP092109.1"/>
</dbReference>
<evidence type="ECO:0000256" key="1">
    <source>
        <dbReference type="SAM" id="MobiDB-lite"/>
    </source>
</evidence>
<feature type="region of interest" description="Disordered" evidence="1">
    <location>
        <begin position="26"/>
        <end position="55"/>
    </location>
</feature>
<evidence type="ECO:0008006" key="4">
    <source>
        <dbReference type="Google" id="ProtNLM"/>
    </source>
</evidence>
<reference evidence="2" key="1">
    <citation type="journal article" date="2022" name="Environ. Microbiol.">
        <title>Geoalkalibacter halelectricus SAP #1 sp. nov. possessing extracellular electron transfer and mineral#reducing capabilities from a haloalkaline environment.</title>
        <authorList>
            <person name="Yadav S."/>
            <person name="Singh R."/>
            <person name="Sundharam S.S."/>
            <person name="Chaudhary S."/>
            <person name="Krishnamurthi S."/>
            <person name="Patil S.A."/>
        </authorList>
    </citation>
    <scope>NUCLEOTIDE SEQUENCE</scope>
    <source>
        <strain evidence="2">SAP-1</strain>
    </source>
</reference>
<evidence type="ECO:0000313" key="3">
    <source>
        <dbReference type="Proteomes" id="UP001060414"/>
    </source>
</evidence>
<gene>
    <name evidence="2" type="ORF">L9S41_00740</name>
</gene>
<protein>
    <recommendedName>
        <fullName evidence="4">Tetratricopeptide repeat-containing protein</fullName>
    </recommendedName>
</protein>
<dbReference type="Gene3D" id="1.25.40.10">
    <property type="entry name" value="Tetratricopeptide repeat domain"/>
    <property type="match status" value="1"/>
</dbReference>
<accession>A0ABY5ZRT3</accession>
<keyword evidence="3" id="KW-1185">Reference proteome</keyword>
<sequence length="442" mass="49067">MRKLLILFITLTLAFTLGCRREDPPAPITAPVSDPPTIAEIPPPPSGPEQAENADPSALLEFPTLALPHWRALQGEDATLVLLSQNPFLDPIPPAMQQAALNLTRTADADELRLRAAPDRPDPLLLPSQAVRAALEAEFFTRVVWLLPTTASVESLDLDIFRRQLVETGILSAPEAESLVVIPGGFGLTLAGVPVDALVPEYLPRLSGPLALHVDLSYFQILYRNEVKSPVFELMRQTLADLPLSDWDLRAATLSLGQGEGRVSADMRFLGHRLARIFAEPDMLQRPPPRPWHEHGDILYLATFLEMDRVLDAAREAAARWEEDAPLQFELYRALRTRRAGSEALDTLGRVVALDPGYAVEYLNLAALARTRELPDQELRMLKLSAAQDPRNPFPLLRMAEIHLDLGQTAAAEKLLTELAALPWSVEYYPWIPPYIASLREE</sequence>
<evidence type="ECO:0000313" key="2">
    <source>
        <dbReference type="EMBL" id="UWZ79941.1"/>
    </source>
</evidence>
<dbReference type="EMBL" id="CP092109">
    <property type="protein sequence ID" value="UWZ79941.1"/>
    <property type="molecule type" value="Genomic_DNA"/>
</dbReference>
<name>A0ABY5ZRT3_9BACT</name>
<proteinExistence type="predicted"/>
<dbReference type="SUPFAM" id="SSF48452">
    <property type="entry name" value="TPR-like"/>
    <property type="match status" value="1"/>
</dbReference>
<dbReference type="Proteomes" id="UP001060414">
    <property type="component" value="Chromosome"/>
</dbReference>